<dbReference type="Gene3D" id="1.10.630.10">
    <property type="entry name" value="Cytochrome P450"/>
    <property type="match status" value="1"/>
</dbReference>
<name>A0A9R0ZD96_TRITD</name>
<dbReference type="SUPFAM" id="SSF48264">
    <property type="entry name" value="Cytochrome P450"/>
    <property type="match status" value="1"/>
</dbReference>
<keyword evidence="1" id="KW-0408">Iron</keyword>
<evidence type="ECO:0000313" key="4">
    <source>
        <dbReference type="Proteomes" id="UP000324705"/>
    </source>
</evidence>
<feature type="compositionally biased region" description="Low complexity" evidence="2">
    <location>
        <begin position="48"/>
        <end position="63"/>
    </location>
</feature>
<keyword evidence="4" id="KW-1185">Reference proteome</keyword>
<dbReference type="InterPro" id="IPR017972">
    <property type="entry name" value="Cyt_P450_CS"/>
</dbReference>
<dbReference type="PROSITE" id="PS00086">
    <property type="entry name" value="CYTOCHROME_P450"/>
    <property type="match status" value="1"/>
</dbReference>
<sequence>MGDGGDATKPADTAEGAGGTRRGGWDRWRGGGIGSPAAALSATGGQGDAPAAPGAAAHGAALPQRRHDRRRPPRPGGKPRVRQRVGDHEGPRCVEGSGSELDYVPFGSGRRICAGIAMAERMTAYSVAMLLQAFDWELPEGAALDLTEKFGIVMKKATPLVAVPTPRLSRPELYSA</sequence>
<keyword evidence="1" id="KW-0560">Oxidoreductase</keyword>
<dbReference type="GO" id="GO:0004497">
    <property type="term" value="F:monooxygenase activity"/>
    <property type="evidence" value="ECO:0007669"/>
    <property type="project" value="UniProtKB-KW"/>
</dbReference>
<proteinExistence type="inferred from homology"/>
<dbReference type="AlphaFoldDB" id="A0A9R0ZD96"/>
<dbReference type="GO" id="GO:0020037">
    <property type="term" value="F:heme binding"/>
    <property type="evidence" value="ECO:0007669"/>
    <property type="project" value="InterPro"/>
</dbReference>
<dbReference type="Gramene" id="TRITD7Av1G114040.3">
    <property type="protein sequence ID" value="TRITD7Av1G114040.3"/>
    <property type="gene ID" value="TRITD7Av1G114040"/>
</dbReference>
<feature type="region of interest" description="Disordered" evidence="2">
    <location>
        <begin position="1"/>
        <end position="93"/>
    </location>
</feature>
<evidence type="ECO:0000256" key="2">
    <source>
        <dbReference type="SAM" id="MobiDB-lite"/>
    </source>
</evidence>
<organism evidence="3 4">
    <name type="scientific">Triticum turgidum subsp. durum</name>
    <name type="common">Durum wheat</name>
    <name type="synonym">Triticum durum</name>
    <dbReference type="NCBI Taxonomy" id="4567"/>
    <lineage>
        <taxon>Eukaryota</taxon>
        <taxon>Viridiplantae</taxon>
        <taxon>Streptophyta</taxon>
        <taxon>Embryophyta</taxon>
        <taxon>Tracheophyta</taxon>
        <taxon>Spermatophyta</taxon>
        <taxon>Magnoliopsida</taxon>
        <taxon>Liliopsida</taxon>
        <taxon>Poales</taxon>
        <taxon>Poaceae</taxon>
        <taxon>BOP clade</taxon>
        <taxon>Pooideae</taxon>
        <taxon>Triticodae</taxon>
        <taxon>Triticeae</taxon>
        <taxon>Triticinae</taxon>
        <taxon>Triticum</taxon>
    </lineage>
</organism>
<evidence type="ECO:0000313" key="3">
    <source>
        <dbReference type="EMBL" id="VAI74744.1"/>
    </source>
</evidence>
<reference evidence="3 4" key="1">
    <citation type="submission" date="2017-09" db="EMBL/GenBank/DDBJ databases">
        <authorList>
            <consortium name="International Durum Wheat Genome Sequencing Consortium (IDWGSC)"/>
            <person name="Milanesi L."/>
        </authorList>
    </citation>
    <scope>NUCLEOTIDE SEQUENCE [LARGE SCALE GENOMIC DNA]</scope>
    <source>
        <strain evidence="4">cv. Svevo</strain>
    </source>
</reference>
<keyword evidence="1" id="KW-0503">Monooxygenase</keyword>
<dbReference type="InterPro" id="IPR001128">
    <property type="entry name" value="Cyt_P450"/>
</dbReference>
<dbReference type="Proteomes" id="UP000324705">
    <property type="component" value="Chromosome 7A"/>
</dbReference>
<dbReference type="PANTHER" id="PTHR47951:SF3">
    <property type="entry name" value="CYTOCHROME P450, FAMILY 706, SUBFAMILY A, POLYPEPTIDE 4"/>
    <property type="match status" value="1"/>
</dbReference>
<gene>
    <name evidence="3" type="ORF">TRITD_7Av1G114040</name>
</gene>
<dbReference type="GO" id="GO:0016705">
    <property type="term" value="F:oxidoreductase activity, acting on paired donors, with incorporation or reduction of molecular oxygen"/>
    <property type="evidence" value="ECO:0007669"/>
    <property type="project" value="InterPro"/>
</dbReference>
<dbReference type="GO" id="GO:0005506">
    <property type="term" value="F:iron ion binding"/>
    <property type="evidence" value="ECO:0007669"/>
    <property type="project" value="InterPro"/>
</dbReference>
<dbReference type="PANTHER" id="PTHR47951">
    <property type="entry name" value="OS08G0547900 PROTEIN"/>
    <property type="match status" value="1"/>
</dbReference>
<dbReference type="EMBL" id="LT934123">
    <property type="protein sequence ID" value="VAI74744.1"/>
    <property type="molecule type" value="Genomic_DNA"/>
</dbReference>
<keyword evidence="1" id="KW-0479">Metal-binding</keyword>
<dbReference type="InterPro" id="IPR036396">
    <property type="entry name" value="Cyt_P450_sf"/>
</dbReference>
<comment type="similarity">
    <text evidence="1">Belongs to the cytochrome P450 family.</text>
</comment>
<keyword evidence="1" id="KW-0349">Heme</keyword>
<dbReference type="Pfam" id="PF00067">
    <property type="entry name" value="p450"/>
    <property type="match status" value="1"/>
</dbReference>
<evidence type="ECO:0000256" key="1">
    <source>
        <dbReference type="RuleBase" id="RU000461"/>
    </source>
</evidence>
<accession>A0A9R0ZD96</accession>
<feature type="compositionally biased region" description="Basic residues" evidence="2">
    <location>
        <begin position="64"/>
        <end position="83"/>
    </location>
</feature>
<protein>
    <submittedName>
        <fullName evidence="3">Uncharacterized protein</fullName>
    </submittedName>
</protein>